<proteinExistence type="predicted"/>
<gene>
    <name evidence="2" type="ORF">BSAL_78570</name>
</gene>
<accession>A0A0S4IXA8</accession>
<dbReference type="OMA" id="WSERFRM"/>
<evidence type="ECO:0000313" key="2">
    <source>
        <dbReference type="EMBL" id="CUG38066.1"/>
    </source>
</evidence>
<evidence type="ECO:0000256" key="1">
    <source>
        <dbReference type="SAM" id="MobiDB-lite"/>
    </source>
</evidence>
<protein>
    <submittedName>
        <fullName evidence="2">Uncharacterized protein</fullName>
    </submittedName>
</protein>
<dbReference type="EMBL" id="CYKH01000780">
    <property type="protein sequence ID" value="CUG38066.1"/>
    <property type="molecule type" value="Genomic_DNA"/>
</dbReference>
<sequence>MASVVSPARKTFQSLATSIQERAQALSKRAGDPTLIRQEVREDLLANLDAIEPTFANIELTPAFVRSCSTLYRNGGLPPSAAQRIATLCDATVDSTIDYNKLCSVAHSCLMLQHGSNLFTNSQSADDIMTSMGGGGRYRSGSSSSSSHSASSAIAPAFFSFPPVIKSAYDKAIMRMKAHNHGSRHTDATIQLLRVSHDVYHHDTFTQLHSRSGSLGGGAQHRQHHIPFVFRPVGAEMQSLLPIKSKLQLESKLMRTGEARDILKVLRRLRFNRVDAGMVMGIMAECGLYDADVATECGNALHESMSLMSSEQIAHALFSFGVVNHRHTLVRQLGSRFDATANVTTEGMRRYALGLACLQFPVAQKRQVADWVFMHALRFPENDPRAPNASWYVDCLFALACLGIKSHKFSIMTARRTRKSLGTMSVHHKLRLLYALDYVKDEKPAANIAESWSKIRKTMDVITEVLKTNVQVQDGPIVAGALMACGYRDHPLVPKVDIHHTKLNPVQQILSAWTTAQRSTKEPRDRTVACSVMDGEHTQQHEDMSSGQKQMLSRDQALKLTEQIRPHHFSESTAGEDLTNVFRTLAFEVKFRVEQEDDQERFRSLCEVVETQLHQLSLEDAALVLRAMQHIGLLSDPRHTRCRDLLLEKFWSERFRMSADVQDTLFDTMEGLEQDHRVFDLTEFIASQRDVDTSDVSNKPPSSHPVDEY</sequence>
<dbReference type="AlphaFoldDB" id="A0A0S4IXA8"/>
<keyword evidence="3" id="KW-1185">Reference proteome</keyword>
<organism evidence="2 3">
    <name type="scientific">Bodo saltans</name>
    <name type="common">Flagellated protozoan</name>
    <dbReference type="NCBI Taxonomy" id="75058"/>
    <lineage>
        <taxon>Eukaryota</taxon>
        <taxon>Discoba</taxon>
        <taxon>Euglenozoa</taxon>
        <taxon>Kinetoplastea</taxon>
        <taxon>Metakinetoplastina</taxon>
        <taxon>Eubodonida</taxon>
        <taxon>Bodonidae</taxon>
        <taxon>Bodo</taxon>
    </lineage>
</organism>
<feature type="region of interest" description="Disordered" evidence="1">
    <location>
        <begin position="690"/>
        <end position="709"/>
    </location>
</feature>
<dbReference type="OrthoDB" id="242049at2759"/>
<dbReference type="Proteomes" id="UP000051952">
    <property type="component" value="Unassembled WGS sequence"/>
</dbReference>
<reference evidence="3" key="1">
    <citation type="submission" date="2015-09" db="EMBL/GenBank/DDBJ databases">
        <authorList>
            <consortium name="Pathogen Informatics"/>
        </authorList>
    </citation>
    <scope>NUCLEOTIDE SEQUENCE [LARGE SCALE GENOMIC DNA]</scope>
    <source>
        <strain evidence="3">Lake Konstanz</strain>
    </source>
</reference>
<dbReference type="VEuPathDB" id="TriTrypDB:BSAL_78570"/>
<evidence type="ECO:0000313" key="3">
    <source>
        <dbReference type="Proteomes" id="UP000051952"/>
    </source>
</evidence>
<name>A0A0S4IXA8_BODSA</name>